<name>A0A1D1VAV8_RAMVA</name>
<accession>A0A1D1VAV8</accession>
<feature type="region of interest" description="Disordered" evidence="1">
    <location>
        <begin position="14"/>
        <end position="41"/>
    </location>
</feature>
<gene>
    <name evidence="2" type="primary">RvY_07504-1</name>
    <name evidence="2" type="synonym">RvY_07504.1</name>
    <name evidence="2" type="ORF">RvY_07504</name>
</gene>
<feature type="compositionally biased region" description="Basic and acidic residues" evidence="1">
    <location>
        <begin position="14"/>
        <end position="40"/>
    </location>
</feature>
<keyword evidence="3" id="KW-1185">Reference proteome</keyword>
<dbReference type="AlphaFoldDB" id="A0A1D1VAV8"/>
<protein>
    <submittedName>
        <fullName evidence="2">Uncharacterized protein</fullName>
    </submittedName>
</protein>
<dbReference type="Proteomes" id="UP000186922">
    <property type="component" value="Unassembled WGS sequence"/>
</dbReference>
<dbReference type="EMBL" id="BDGG01000003">
    <property type="protein sequence ID" value="GAU95993.1"/>
    <property type="molecule type" value="Genomic_DNA"/>
</dbReference>
<sequence length="68" mass="8565">MFDDSNQRLLAQFRKEMEDHNTRKAKEEQENRRKNPDGKHTYSTARRFYRIQWDWQVAQEYVENRKFL</sequence>
<organism evidence="2 3">
    <name type="scientific">Ramazzottius varieornatus</name>
    <name type="common">Water bear</name>
    <name type="synonym">Tardigrade</name>
    <dbReference type="NCBI Taxonomy" id="947166"/>
    <lineage>
        <taxon>Eukaryota</taxon>
        <taxon>Metazoa</taxon>
        <taxon>Ecdysozoa</taxon>
        <taxon>Tardigrada</taxon>
        <taxon>Eutardigrada</taxon>
        <taxon>Parachela</taxon>
        <taxon>Hypsibioidea</taxon>
        <taxon>Ramazzottiidae</taxon>
        <taxon>Ramazzottius</taxon>
    </lineage>
</organism>
<comment type="caution">
    <text evidence="2">The sequence shown here is derived from an EMBL/GenBank/DDBJ whole genome shotgun (WGS) entry which is preliminary data.</text>
</comment>
<evidence type="ECO:0000313" key="2">
    <source>
        <dbReference type="EMBL" id="GAU95993.1"/>
    </source>
</evidence>
<evidence type="ECO:0000256" key="1">
    <source>
        <dbReference type="SAM" id="MobiDB-lite"/>
    </source>
</evidence>
<proteinExistence type="predicted"/>
<reference evidence="2 3" key="1">
    <citation type="journal article" date="2016" name="Nat. Commun.">
        <title>Extremotolerant tardigrade genome and improved radiotolerance of human cultured cells by tardigrade-unique protein.</title>
        <authorList>
            <person name="Hashimoto T."/>
            <person name="Horikawa D.D."/>
            <person name="Saito Y."/>
            <person name="Kuwahara H."/>
            <person name="Kozuka-Hata H."/>
            <person name="Shin-I T."/>
            <person name="Minakuchi Y."/>
            <person name="Ohishi K."/>
            <person name="Motoyama A."/>
            <person name="Aizu T."/>
            <person name="Enomoto A."/>
            <person name="Kondo K."/>
            <person name="Tanaka S."/>
            <person name="Hara Y."/>
            <person name="Koshikawa S."/>
            <person name="Sagara H."/>
            <person name="Miura T."/>
            <person name="Yokobori S."/>
            <person name="Miyagawa K."/>
            <person name="Suzuki Y."/>
            <person name="Kubo T."/>
            <person name="Oyama M."/>
            <person name="Kohara Y."/>
            <person name="Fujiyama A."/>
            <person name="Arakawa K."/>
            <person name="Katayama T."/>
            <person name="Toyoda A."/>
            <person name="Kunieda T."/>
        </authorList>
    </citation>
    <scope>NUCLEOTIDE SEQUENCE [LARGE SCALE GENOMIC DNA]</scope>
    <source>
        <strain evidence="2 3">YOKOZUNA-1</strain>
    </source>
</reference>
<evidence type="ECO:0000313" key="3">
    <source>
        <dbReference type="Proteomes" id="UP000186922"/>
    </source>
</evidence>